<dbReference type="EMBL" id="DVKS01000117">
    <property type="protein sequence ID" value="HIT41797.1"/>
    <property type="molecule type" value="Genomic_DNA"/>
</dbReference>
<name>A0A9D1GJT3_9FIRM</name>
<evidence type="ECO:0000256" key="1">
    <source>
        <dbReference type="ARBA" id="ARBA00022801"/>
    </source>
</evidence>
<dbReference type="GO" id="GO:0052757">
    <property type="term" value="F:chondroitin hydrolase activity"/>
    <property type="evidence" value="ECO:0007669"/>
    <property type="project" value="TreeGrafter"/>
</dbReference>
<organism evidence="5 6">
    <name type="scientific">Candidatus Caccovicinus merdipullorum</name>
    <dbReference type="NCBI Taxonomy" id="2840724"/>
    <lineage>
        <taxon>Bacteria</taxon>
        <taxon>Bacillati</taxon>
        <taxon>Bacillota</taxon>
        <taxon>Clostridia</taxon>
        <taxon>Eubacteriales</taxon>
        <taxon>Candidatus Caccovicinus</taxon>
    </lineage>
</organism>
<dbReference type="InterPro" id="IPR010905">
    <property type="entry name" value="Glyco_hydro_88"/>
</dbReference>
<feature type="active site" description="Proton donor" evidence="3">
    <location>
        <position position="170"/>
    </location>
</feature>
<sequence length="388" mass="44530">MHLSREDQEWLDGTLDQIVKKMEAVRERNAEKIPAVAVKGVYDDRADQSIEWDMDNGINWWTNGFWGGIMWQLYHYTGDQRYMEIARISEEKMDRCFSMYYGLHHDVGFMWLPTAAADWRLTKNPESRKRALLAASLLAGRFNPAGKFIRAWNDNVPGQTESNRGWAIIDCLFNIPLLYWASEEIDDPRFKEIAMLHADTVAENFIRKDGSVRHIVEFDPVTGEMVRELGGQGYAEGTSWTRGQTWAIYGFAISFRHTKKESYLEAAKKAADRFLSRIPADWHIPVDFDQPEDPHIEDSTAAAVAAGGFLELSRMIPDRAEAYRNAGIRLLKTLAADRCDFSPEIDGILSRCTGSYHGEKDREVNFVYADYYFIEALLKLKGCDVKIW</sequence>
<dbReference type="GO" id="GO:0000272">
    <property type="term" value="P:polysaccharide catabolic process"/>
    <property type="evidence" value="ECO:0007669"/>
    <property type="project" value="TreeGrafter"/>
</dbReference>
<evidence type="ECO:0000256" key="2">
    <source>
        <dbReference type="ARBA" id="ARBA00038358"/>
    </source>
</evidence>
<evidence type="ECO:0000313" key="6">
    <source>
        <dbReference type="Proteomes" id="UP000886860"/>
    </source>
</evidence>
<dbReference type="Gene3D" id="1.50.10.10">
    <property type="match status" value="1"/>
</dbReference>
<keyword evidence="1 5" id="KW-0378">Hydrolase</keyword>
<evidence type="ECO:0000313" key="5">
    <source>
        <dbReference type="EMBL" id="HIT41797.1"/>
    </source>
</evidence>
<dbReference type="InterPro" id="IPR008928">
    <property type="entry name" value="6-hairpin_glycosidase_sf"/>
</dbReference>
<comment type="similarity">
    <text evidence="2">Belongs to the glycosyl hydrolase 88 family.</text>
</comment>
<feature type="binding site" evidence="4">
    <location>
        <position position="242"/>
    </location>
    <ligand>
        <name>substrate</name>
    </ligand>
</feature>
<feature type="binding site" evidence="4">
    <location>
        <position position="106"/>
    </location>
    <ligand>
        <name>substrate</name>
    </ligand>
</feature>
<gene>
    <name evidence="5" type="ORF">IAB60_06830</name>
</gene>
<dbReference type="InterPro" id="IPR012341">
    <property type="entry name" value="6hp_glycosidase-like_sf"/>
</dbReference>
<feature type="binding site" evidence="4">
    <location>
        <position position="355"/>
    </location>
    <ligand>
        <name>substrate</name>
    </ligand>
</feature>
<dbReference type="PANTHER" id="PTHR36845:SF1">
    <property type="entry name" value="HYDROLASE, PUTATIVE (AFU_ORTHOLOGUE AFUA_7G05090)-RELATED"/>
    <property type="match status" value="1"/>
</dbReference>
<dbReference type="PANTHER" id="PTHR36845">
    <property type="entry name" value="HYDROLASE, PUTATIVE (AFU_ORTHOLOGUE AFUA_7G05090)-RELATED"/>
    <property type="match status" value="1"/>
</dbReference>
<dbReference type="Pfam" id="PF07470">
    <property type="entry name" value="Glyco_hydro_88"/>
    <property type="match status" value="1"/>
</dbReference>
<feature type="binding site" evidence="4">
    <location>
        <position position="246"/>
    </location>
    <ligand>
        <name>substrate</name>
    </ligand>
</feature>
<evidence type="ECO:0000256" key="4">
    <source>
        <dbReference type="PIRSR" id="PIRSR610905-2"/>
    </source>
</evidence>
<reference evidence="5" key="1">
    <citation type="submission" date="2020-10" db="EMBL/GenBank/DDBJ databases">
        <authorList>
            <person name="Gilroy R."/>
        </authorList>
    </citation>
    <scope>NUCLEOTIDE SEQUENCE</scope>
    <source>
        <strain evidence="5">CHK123-3438</strain>
    </source>
</reference>
<feature type="binding site" evidence="4">
    <location>
        <position position="170"/>
    </location>
    <ligand>
        <name>substrate</name>
    </ligand>
</feature>
<dbReference type="SUPFAM" id="SSF48208">
    <property type="entry name" value="Six-hairpin glycosidases"/>
    <property type="match status" value="1"/>
</dbReference>
<protein>
    <submittedName>
        <fullName evidence="5">Glycoside hydrolase family 88 protein</fullName>
    </submittedName>
</protein>
<dbReference type="Proteomes" id="UP000886860">
    <property type="component" value="Unassembled WGS sequence"/>
</dbReference>
<reference evidence="5" key="2">
    <citation type="journal article" date="2021" name="PeerJ">
        <title>Extensive microbial diversity within the chicken gut microbiome revealed by metagenomics and culture.</title>
        <authorList>
            <person name="Gilroy R."/>
            <person name="Ravi A."/>
            <person name="Getino M."/>
            <person name="Pursley I."/>
            <person name="Horton D.L."/>
            <person name="Alikhan N.F."/>
            <person name="Baker D."/>
            <person name="Gharbi K."/>
            <person name="Hall N."/>
            <person name="Watson M."/>
            <person name="Adriaenssens E.M."/>
            <person name="Foster-Nyarko E."/>
            <person name="Jarju S."/>
            <person name="Secka A."/>
            <person name="Antonio M."/>
            <person name="Oren A."/>
            <person name="Chaudhuri R.R."/>
            <person name="La Ragione R."/>
            <person name="Hildebrand F."/>
            <person name="Pallen M.J."/>
        </authorList>
    </citation>
    <scope>NUCLEOTIDE SEQUENCE</scope>
    <source>
        <strain evidence="5">CHK123-3438</strain>
    </source>
</reference>
<comment type="caution">
    <text evidence="5">The sequence shown here is derived from an EMBL/GenBank/DDBJ whole genome shotgun (WGS) entry which is preliminary data.</text>
</comment>
<proteinExistence type="inferred from homology"/>
<dbReference type="InterPro" id="IPR052369">
    <property type="entry name" value="UG_Glycosaminoglycan_Hydrolase"/>
</dbReference>
<dbReference type="AlphaFoldDB" id="A0A9D1GJT3"/>
<evidence type="ECO:0000256" key="3">
    <source>
        <dbReference type="PIRSR" id="PIRSR610905-1"/>
    </source>
</evidence>
<feature type="active site" description="Nucleophile" evidence="3">
    <location>
        <position position="106"/>
    </location>
</feature>
<accession>A0A9D1GJT3</accession>